<dbReference type="PANTHER" id="PTHR15020">
    <property type="entry name" value="FLAVIN REDUCTASE-RELATED"/>
    <property type="match status" value="1"/>
</dbReference>
<dbReference type="STRING" id="1246626.BleG1_2419"/>
<accession>A0A060LXR2</accession>
<dbReference type="OrthoDB" id="9803892at2"/>
<dbReference type="Pfam" id="PF13460">
    <property type="entry name" value="NAD_binding_10"/>
    <property type="match status" value="1"/>
</dbReference>
<gene>
    <name evidence="2" type="ORF">BleG1_2419</name>
</gene>
<evidence type="ECO:0000313" key="2">
    <source>
        <dbReference type="EMBL" id="AIC94997.1"/>
    </source>
</evidence>
<dbReference type="SUPFAM" id="SSF51735">
    <property type="entry name" value="NAD(P)-binding Rossmann-fold domains"/>
    <property type="match status" value="1"/>
</dbReference>
<dbReference type="AlphaFoldDB" id="A0A060LXR2"/>
<dbReference type="Proteomes" id="UP000027142">
    <property type="component" value="Chromosome"/>
</dbReference>
<dbReference type="InterPro" id="IPR036291">
    <property type="entry name" value="NAD(P)-bd_dom_sf"/>
</dbReference>
<feature type="domain" description="NAD(P)-binding" evidence="1">
    <location>
        <begin position="7"/>
        <end position="191"/>
    </location>
</feature>
<sequence length="214" mass="23509">MNVLIIGANGQIGRHIVQKVEKHTEHTPIAMVRKTEQQENYQDLGIHAVIGNLEGTVEELASLMENVDTVIFTAGSGGHTGADKTMMIDFDGAIKSMEAAKQANVNRYIIVSAIGVHDRNNWMSKAPYYSAAKHYADEWLRKSGLHYTIIRPGGLTNDEGSGKVKISAELDRGDIPREDVANVIMACLEDERTINQSFDLTSGNETIEEALTNL</sequence>
<name>A0A060LXR2_9BACI</name>
<keyword evidence="3" id="KW-1185">Reference proteome</keyword>
<organism evidence="2 3">
    <name type="scientific">Shouchella lehensis G1</name>
    <dbReference type="NCBI Taxonomy" id="1246626"/>
    <lineage>
        <taxon>Bacteria</taxon>
        <taxon>Bacillati</taxon>
        <taxon>Bacillota</taxon>
        <taxon>Bacilli</taxon>
        <taxon>Bacillales</taxon>
        <taxon>Bacillaceae</taxon>
        <taxon>Shouchella</taxon>
    </lineage>
</organism>
<proteinExistence type="predicted"/>
<evidence type="ECO:0000259" key="1">
    <source>
        <dbReference type="Pfam" id="PF13460"/>
    </source>
</evidence>
<dbReference type="RefSeq" id="WP_038485816.1">
    <property type="nucleotide sequence ID" value="NZ_CP003923.1"/>
</dbReference>
<dbReference type="PANTHER" id="PTHR15020:SF50">
    <property type="entry name" value="UPF0659 PROTEIN YMR090W"/>
    <property type="match status" value="1"/>
</dbReference>
<dbReference type="KEGG" id="ble:BleG1_2419"/>
<dbReference type="Gene3D" id="3.40.50.720">
    <property type="entry name" value="NAD(P)-binding Rossmann-like Domain"/>
    <property type="match status" value="1"/>
</dbReference>
<dbReference type="CDD" id="cd05243">
    <property type="entry name" value="SDR_a5"/>
    <property type="match status" value="1"/>
</dbReference>
<evidence type="ECO:0000313" key="3">
    <source>
        <dbReference type="Proteomes" id="UP000027142"/>
    </source>
</evidence>
<dbReference type="InterPro" id="IPR016040">
    <property type="entry name" value="NAD(P)-bd_dom"/>
</dbReference>
<reference evidence="2 3" key="1">
    <citation type="journal article" date="2014" name="Gene">
        <title>A comparative genomic analysis of the alkalitolerant soil bacterium Bacillus lehensis G1.</title>
        <authorList>
            <person name="Noor Y.M."/>
            <person name="Samsulrizal N.H."/>
            <person name="Jema'on N.A."/>
            <person name="Low K.O."/>
            <person name="Ramli A.N."/>
            <person name="Alias N.I."/>
            <person name="Damis S.I."/>
            <person name="Fuzi S.F."/>
            <person name="Isa M.N."/>
            <person name="Murad A.M."/>
            <person name="Raih M.F."/>
            <person name="Bakar F.D."/>
            <person name="Najimudin N."/>
            <person name="Mahadi N.M."/>
            <person name="Illias R.M."/>
        </authorList>
    </citation>
    <scope>NUCLEOTIDE SEQUENCE [LARGE SCALE GENOMIC DNA]</scope>
    <source>
        <strain evidence="2 3">G1</strain>
    </source>
</reference>
<dbReference type="EMBL" id="CP003923">
    <property type="protein sequence ID" value="AIC94997.1"/>
    <property type="molecule type" value="Genomic_DNA"/>
</dbReference>
<dbReference type="HOGENOM" id="CLU_025711_1_2_9"/>
<dbReference type="eggNOG" id="COG0702">
    <property type="taxonomic scope" value="Bacteria"/>
</dbReference>
<protein>
    <recommendedName>
        <fullName evidence="1">NAD(P)-binding domain-containing protein</fullName>
    </recommendedName>
</protein>
<dbReference type="PATRIC" id="fig|1246626.3.peg.2420"/>